<evidence type="ECO:0000256" key="12">
    <source>
        <dbReference type="RuleBase" id="RU363034"/>
    </source>
</evidence>
<keyword evidence="3" id="KW-0964">Secreted</keyword>
<dbReference type="InterPro" id="IPR001254">
    <property type="entry name" value="Trypsin_dom"/>
</dbReference>
<evidence type="ECO:0000256" key="11">
    <source>
        <dbReference type="ARBA" id="ARBA00038868"/>
    </source>
</evidence>
<dbReference type="InterPro" id="IPR018114">
    <property type="entry name" value="TRYPSIN_HIS"/>
</dbReference>
<sequence>MLRILVAFCLLGVGVSLADPIQLNAEVQVPLPDGRIVGGQDTDIIHYPHQISMRYRGNHRCGGSIYSTNVIISAAHCLNTLASPADLTIVAASTKISIKTQELPVREFIIHPKYRTLNNDYDAAILITDGDFFFNELAHPIPLAKERPEHGSTVIVTGWGTTSEGGQLSNTLQEVEVNVVENAQCKSAYSIMLTSRMLCAGITGGGKDACQGDSGGPLVYNNELIGIVSWGTGCARDKYPGVYASVPELRSWLLETIESYDRVGKIDFL</sequence>
<dbReference type="PRINTS" id="PR00722">
    <property type="entry name" value="CHYMOTRYPSIN"/>
</dbReference>
<keyword evidence="8" id="KW-0865">Zymogen</keyword>
<dbReference type="EC" id="3.4.21.4" evidence="11"/>
<dbReference type="PROSITE" id="PS00134">
    <property type="entry name" value="TRYPSIN_HIS"/>
    <property type="match status" value="1"/>
</dbReference>
<keyword evidence="6 12" id="KW-0378">Hydrolase</keyword>
<evidence type="ECO:0000256" key="3">
    <source>
        <dbReference type="ARBA" id="ARBA00022525"/>
    </source>
</evidence>
<dbReference type="GO" id="GO:0006508">
    <property type="term" value="P:proteolysis"/>
    <property type="evidence" value="ECO:0007669"/>
    <property type="project" value="UniProtKB-KW"/>
</dbReference>
<dbReference type="CDD" id="cd00190">
    <property type="entry name" value="Tryp_SPc"/>
    <property type="match status" value="1"/>
</dbReference>
<accession>A0A3B0J050</accession>
<dbReference type="OMA" id="GTGCARE"/>
<comment type="catalytic activity">
    <reaction evidence="10">
        <text>Preferential cleavage: Arg-|-Xaa, Lys-|-Xaa.</text>
        <dbReference type="EC" id="3.4.21.4"/>
    </reaction>
</comment>
<evidence type="ECO:0000256" key="8">
    <source>
        <dbReference type="ARBA" id="ARBA00023145"/>
    </source>
</evidence>
<keyword evidence="9" id="KW-1015">Disulfide bond</keyword>
<dbReference type="PANTHER" id="PTHR24276">
    <property type="entry name" value="POLYSERASE-RELATED"/>
    <property type="match status" value="1"/>
</dbReference>
<dbReference type="InterPro" id="IPR050430">
    <property type="entry name" value="Peptidase_S1"/>
</dbReference>
<evidence type="ECO:0000256" key="13">
    <source>
        <dbReference type="SAM" id="SignalP"/>
    </source>
</evidence>
<dbReference type="FunFam" id="2.40.10.10:FF:000077">
    <property type="entry name" value="Predicted protein"/>
    <property type="match status" value="1"/>
</dbReference>
<dbReference type="Pfam" id="PF00089">
    <property type="entry name" value="Trypsin"/>
    <property type="match status" value="1"/>
</dbReference>
<gene>
    <name evidence="15" type="ORF">DGUA_6G001576</name>
</gene>
<evidence type="ECO:0000313" key="16">
    <source>
        <dbReference type="Proteomes" id="UP000268350"/>
    </source>
</evidence>
<dbReference type="PROSITE" id="PS00135">
    <property type="entry name" value="TRYPSIN_SER"/>
    <property type="match status" value="1"/>
</dbReference>
<evidence type="ECO:0000259" key="14">
    <source>
        <dbReference type="PROSITE" id="PS50240"/>
    </source>
</evidence>
<dbReference type="Proteomes" id="UP000268350">
    <property type="component" value="Unassembled WGS sequence"/>
</dbReference>
<dbReference type="SMART" id="SM00020">
    <property type="entry name" value="Tryp_SPc"/>
    <property type="match status" value="1"/>
</dbReference>
<feature type="signal peptide" evidence="13">
    <location>
        <begin position="1"/>
        <end position="18"/>
    </location>
</feature>
<dbReference type="GO" id="GO:0005576">
    <property type="term" value="C:extracellular region"/>
    <property type="evidence" value="ECO:0007669"/>
    <property type="project" value="UniProtKB-SubCell"/>
</dbReference>
<dbReference type="SUPFAM" id="SSF50494">
    <property type="entry name" value="Trypsin-like serine proteases"/>
    <property type="match status" value="1"/>
</dbReference>
<protein>
    <recommendedName>
        <fullName evidence="11">trypsin</fullName>
        <ecNumber evidence="11">3.4.21.4</ecNumber>
    </recommendedName>
</protein>
<keyword evidence="4 12" id="KW-0645">Protease</keyword>
<dbReference type="InterPro" id="IPR033116">
    <property type="entry name" value="TRYPSIN_SER"/>
</dbReference>
<dbReference type="GO" id="GO:0004252">
    <property type="term" value="F:serine-type endopeptidase activity"/>
    <property type="evidence" value="ECO:0007669"/>
    <property type="project" value="UniProtKB-EC"/>
</dbReference>
<dbReference type="InterPro" id="IPR001314">
    <property type="entry name" value="Peptidase_S1A"/>
</dbReference>
<evidence type="ECO:0000313" key="15">
    <source>
        <dbReference type="EMBL" id="SPP74005.1"/>
    </source>
</evidence>
<evidence type="ECO:0000256" key="5">
    <source>
        <dbReference type="ARBA" id="ARBA00022729"/>
    </source>
</evidence>
<feature type="chain" id="PRO_5017257352" description="trypsin" evidence="13">
    <location>
        <begin position="19"/>
        <end position="269"/>
    </location>
</feature>
<feature type="domain" description="Peptidase S1" evidence="14">
    <location>
        <begin position="36"/>
        <end position="258"/>
    </location>
</feature>
<dbReference type="InterPro" id="IPR043504">
    <property type="entry name" value="Peptidase_S1_PA_chymotrypsin"/>
</dbReference>
<proteinExistence type="inferred from homology"/>
<reference evidence="16" key="1">
    <citation type="submission" date="2018-01" db="EMBL/GenBank/DDBJ databases">
        <authorList>
            <person name="Alioto T."/>
            <person name="Alioto T."/>
        </authorList>
    </citation>
    <scope>NUCLEOTIDE SEQUENCE [LARGE SCALE GENOMIC DNA]</scope>
</reference>
<dbReference type="EMBL" id="OUUW01000001">
    <property type="protein sequence ID" value="SPP74005.1"/>
    <property type="molecule type" value="Genomic_DNA"/>
</dbReference>
<evidence type="ECO:0000256" key="7">
    <source>
        <dbReference type="ARBA" id="ARBA00022825"/>
    </source>
</evidence>
<organism evidence="15 16">
    <name type="scientific">Drosophila guanche</name>
    <name type="common">Fruit fly</name>
    <dbReference type="NCBI Taxonomy" id="7266"/>
    <lineage>
        <taxon>Eukaryota</taxon>
        <taxon>Metazoa</taxon>
        <taxon>Ecdysozoa</taxon>
        <taxon>Arthropoda</taxon>
        <taxon>Hexapoda</taxon>
        <taxon>Insecta</taxon>
        <taxon>Pterygota</taxon>
        <taxon>Neoptera</taxon>
        <taxon>Endopterygota</taxon>
        <taxon>Diptera</taxon>
        <taxon>Brachycera</taxon>
        <taxon>Muscomorpha</taxon>
        <taxon>Ephydroidea</taxon>
        <taxon>Drosophilidae</taxon>
        <taxon>Drosophila</taxon>
        <taxon>Sophophora</taxon>
    </lineage>
</organism>
<keyword evidence="7 12" id="KW-0720">Serine protease</keyword>
<dbReference type="OrthoDB" id="10059102at2759"/>
<evidence type="ECO:0000256" key="6">
    <source>
        <dbReference type="ARBA" id="ARBA00022801"/>
    </source>
</evidence>
<comment type="similarity">
    <text evidence="2">Belongs to the peptidase S1 family.</text>
</comment>
<keyword evidence="16" id="KW-1185">Reference proteome</keyword>
<name>A0A3B0J050_DROGU</name>
<evidence type="ECO:0000256" key="9">
    <source>
        <dbReference type="ARBA" id="ARBA00023157"/>
    </source>
</evidence>
<dbReference type="STRING" id="7266.A0A3B0J050"/>
<evidence type="ECO:0000256" key="10">
    <source>
        <dbReference type="ARBA" id="ARBA00036320"/>
    </source>
</evidence>
<dbReference type="AlphaFoldDB" id="A0A3B0J050"/>
<comment type="subcellular location">
    <subcellularLocation>
        <location evidence="1">Secreted</location>
        <location evidence="1">Extracellular space</location>
    </subcellularLocation>
</comment>
<dbReference type="InterPro" id="IPR009003">
    <property type="entry name" value="Peptidase_S1_PA"/>
</dbReference>
<evidence type="ECO:0000256" key="1">
    <source>
        <dbReference type="ARBA" id="ARBA00004239"/>
    </source>
</evidence>
<dbReference type="Gene3D" id="2.40.10.10">
    <property type="entry name" value="Trypsin-like serine proteases"/>
    <property type="match status" value="1"/>
</dbReference>
<keyword evidence="5 13" id="KW-0732">Signal</keyword>
<dbReference type="PROSITE" id="PS50240">
    <property type="entry name" value="TRYPSIN_DOM"/>
    <property type="match status" value="1"/>
</dbReference>
<dbReference type="PANTHER" id="PTHR24276:SF91">
    <property type="entry name" value="AT26814P-RELATED"/>
    <property type="match status" value="1"/>
</dbReference>
<evidence type="ECO:0000256" key="4">
    <source>
        <dbReference type="ARBA" id="ARBA00022670"/>
    </source>
</evidence>
<evidence type="ECO:0000256" key="2">
    <source>
        <dbReference type="ARBA" id="ARBA00007664"/>
    </source>
</evidence>